<feature type="region of interest" description="Disordered" evidence="2">
    <location>
        <begin position="104"/>
        <end position="178"/>
    </location>
</feature>
<feature type="domain" description="RPRD1A/B C-terminal" evidence="3">
    <location>
        <begin position="511"/>
        <end position="657"/>
    </location>
</feature>
<dbReference type="PANTHER" id="PTHR12460">
    <property type="entry name" value="CYCLIN-DEPENDENT KINASE INHIBITOR-RELATED PROTEIN"/>
    <property type="match status" value="1"/>
</dbReference>
<feature type="region of interest" description="Disordered" evidence="2">
    <location>
        <begin position="488"/>
        <end position="507"/>
    </location>
</feature>
<dbReference type="Gene3D" id="1.25.40.90">
    <property type="match status" value="1"/>
</dbReference>
<dbReference type="PANTHER" id="PTHR12460:SF3">
    <property type="entry name" value="REGULATION OF NUCLEAR PRE-MRNA DOMAIN-CONTAINING PROTEIN 1B"/>
    <property type="match status" value="1"/>
</dbReference>
<evidence type="ECO:0000313" key="5">
    <source>
        <dbReference type="Proteomes" id="UP000694556"/>
    </source>
</evidence>
<feature type="compositionally biased region" description="Low complexity" evidence="2">
    <location>
        <begin position="320"/>
        <end position="338"/>
    </location>
</feature>
<dbReference type="Gene3D" id="6.10.250.2560">
    <property type="match status" value="1"/>
</dbReference>
<dbReference type="Pfam" id="PF16566">
    <property type="entry name" value="CREPT"/>
    <property type="match status" value="1"/>
</dbReference>
<feature type="compositionally biased region" description="Pro residues" evidence="2">
    <location>
        <begin position="232"/>
        <end position="253"/>
    </location>
</feature>
<keyword evidence="5" id="KW-1185">Reference proteome</keyword>
<dbReference type="InterPro" id="IPR032337">
    <property type="entry name" value="RPRD1A/B_C"/>
</dbReference>
<feature type="compositionally biased region" description="Low complexity" evidence="2">
    <location>
        <begin position="22"/>
        <end position="31"/>
    </location>
</feature>
<protein>
    <submittedName>
        <fullName evidence="4">Regulation of nuclear pre-mRNA domain containing 1B</fullName>
    </submittedName>
</protein>
<feature type="compositionally biased region" description="Polar residues" evidence="2">
    <location>
        <begin position="461"/>
        <end position="470"/>
    </location>
</feature>
<dbReference type="InterPro" id="IPR008942">
    <property type="entry name" value="ENTH_VHS"/>
</dbReference>
<evidence type="ECO:0000313" key="4">
    <source>
        <dbReference type="Ensembl" id="ENSCMMP00000005872.1"/>
    </source>
</evidence>
<feature type="region of interest" description="Disordered" evidence="2">
    <location>
        <begin position="461"/>
        <end position="480"/>
    </location>
</feature>
<evidence type="ECO:0000256" key="1">
    <source>
        <dbReference type="SAM" id="Coils"/>
    </source>
</evidence>
<evidence type="ECO:0000259" key="3">
    <source>
        <dbReference type="Pfam" id="PF16566"/>
    </source>
</evidence>
<sequence length="659" mass="70131">MSAVITRDSARATPGRNEANESPHCCSSSSRSCLCWQHSHRRTRACRHFSAEIFTCLALSRSARPSSSDTAKPRRCRAGGRYSDRITSPSAEWIRACSASTTASFSSSEAGPGPGAGPGAGGVPRQAQSSASSSRSSSGPRRRVAPSTAARPRAALCASRSRRGPGEARARRSGYRTYSCSSCSAAAPTAASRARSSATFSAVCAWVSRTQAGRRAPKASRGVSNTAMAGPGPAPGPGPRVPPPPPRAPPGASPLPEVTRSGPGLAAPQSARRGLAAPGPPEKSRPLALRTRRLAQRGGTGSLRGRACAVLLPPSCLASRRAVAPRPPTRRGGAAPPSCGGAEGLGEAASRPPGPAAPRGAGRRRHLYHHLHHHHHHVVLLRVGAGEEAVGAEQLAAERADAVAVAHPPPQARRAHRLRLAPGAPQREADEGCKKPLERLLNIWQERSVYGSEFIQQLKLSMEDSNSPQTKVAEEKKSLKRTFQQIQEEEDDDYPGSYSPQDPSAGPLLTEDLIKALQDLENAASGDATVRQKIASLPQEVQDVSLLEKITDKEAAERLSKTVDEACLLLAEYNGRLAAELEDRRQLARMLIEYTQNQKDVLTEKEKKLEEYKQKLARVTQVRKELKSHIQSLPDLSLLPNVTGGLAPLPSAGDLFSTD</sequence>
<dbReference type="GO" id="GO:0031124">
    <property type="term" value="P:mRNA 3'-end processing"/>
    <property type="evidence" value="ECO:0007669"/>
    <property type="project" value="TreeGrafter"/>
</dbReference>
<feature type="compositionally biased region" description="Gly residues" evidence="2">
    <location>
        <begin position="112"/>
        <end position="122"/>
    </location>
</feature>
<feature type="compositionally biased region" description="Low complexity" evidence="2">
    <location>
        <begin position="123"/>
        <end position="139"/>
    </location>
</feature>
<proteinExistence type="predicted"/>
<feature type="region of interest" description="Disordered" evidence="2">
    <location>
        <begin position="64"/>
        <end position="83"/>
    </location>
</feature>
<reference evidence="4" key="3">
    <citation type="submission" date="2025-09" db="UniProtKB">
        <authorList>
            <consortium name="Ensembl"/>
        </authorList>
    </citation>
    <scope>IDENTIFICATION</scope>
</reference>
<evidence type="ECO:0000256" key="2">
    <source>
        <dbReference type="SAM" id="MobiDB-lite"/>
    </source>
</evidence>
<reference evidence="4" key="1">
    <citation type="submission" date="2018-09" db="EMBL/GenBank/DDBJ databases">
        <title>Common duck and Muscovy duck high density SNP chip.</title>
        <authorList>
            <person name="Vignal A."/>
            <person name="Thebault N."/>
            <person name="Warren W.C."/>
        </authorList>
    </citation>
    <scope>NUCLEOTIDE SEQUENCE [LARGE SCALE GENOMIC DNA]</scope>
</reference>
<organism evidence="4 5">
    <name type="scientific">Cairina moschata</name>
    <name type="common">Muscovy duck</name>
    <dbReference type="NCBI Taxonomy" id="8855"/>
    <lineage>
        <taxon>Eukaryota</taxon>
        <taxon>Metazoa</taxon>
        <taxon>Chordata</taxon>
        <taxon>Craniata</taxon>
        <taxon>Vertebrata</taxon>
        <taxon>Euteleostomi</taxon>
        <taxon>Archelosauria</taxon>
        <taxon>Archosauria</taxon>
        <taxon>Dinosauria</taxon>
        <taxon>Saurischia</taxon>
        <taxon>Theropoda</taxon>
        <taxon>Coelurosauria</taxon>
        <taxon>Aves</taxon>
        <taxon>Neognathae</taxon>
        <taxon>Galloanserae</taxon>
        <taxon>Anseriformes</taxon>
        <taxon>Anatidae</taxon>
        <taxon>Anatinae</taxon>
        <taxon>Cairina</taxon>
    </lineage>
</organism>
<feature type="region of interest" description="Disordered" evidence="2">
    <location>
        <begin position="1"/>
        <end position="31"/>
    </location>
</feature>
<feature type="coiled-coil region" evidence="1">
    <location>
        <begin position="595"/>
        <end position="629"/>
    </location>
</feature>
<dbReference type="Proteomes" id="UP000694556">
    <property type="component" value="Chromosome 21"/>
</dbReference>
<feature type="region of interest" description="Disordered" evidence="2">
    <location>
        <begin position="211"/>
        <end position="289"/>
    </location>
</feature>
<feature type="region of interest" description="Disordered" evidence="2">
    <location>
        <begin position="320"/>
        <end position="361"/>
    </location>
</feature>
<name>A0A8C3BKL1_CAIMO</name>
<dbReference type="GO" id="GO:0000993">
    <property type="term" value="F:RNA polymerase II complex binding"/>
    <property type="evidence" value="ECO:0007669"/>
    <property type="project" value="TreeGrafter"/>
</dbReference>
<keyword evidence="1" id="KW-0175">Coiled coil</keyword>
<accession>A0A8C3BKL1</accession>
<dbReference type="Ensembl" id="ENSCMMT00000006511.1">
    <property type="protein sequence ID" value="ENSCMMP00000005872.1"/>
    <property type="gene ID" value="ENSCMMG00000003745.1"/>
</dbReference>
<reference evidence="4" key="2">
    <citation type="submission" date="2025-08" db="UniProtKB">
        <authorList>
            <consortium name="Ensembl"/>
        </authorList>
    </citation>
    <scope>IDENTIFICATION</scope>
</reference>
<dbReference type="AlphaFoldDB" id="A0A8C3BKL1"/>